<feature type="compositionally biased region" description="Basic and acidic residues" evidence="1">
    <location>
        <begin position="36"/>
        <end position="45"/>
    </location>
</feature>
<protein>
    <submittedName>
        <fullName evidence="3 4">Uncharacterized protein</fullName>
    </submittedName>
</protein>
<evidence type="ECO:0000256" key="2">
    <source>
        <dbReference type="SAM" id="SignalP"/>
    </source>
</evidence>
<dbReference type="VEuPathDB" id="VectorBase:ISCW000398"/>
<feature type="compositionally biased region" description="Pro residues" evidence="1">
    <location>
        <begin position="173"/>
        <end position="183"/>
    </location>
</feature>
<keyword evidence="2" id="KW-0732">Signal</keyword>
<feature type="compositionally biased region" description="Basic and acidic residues" evidence="1">
    <location>
        <begin position="107"/>
        <end position="119"/>
    </location>
</feature>
<sequence length="464" mass="51284">MTVLLLLLTLAALQRHGAQARPAAPRGDSLDPMDAYLRDMPDPPRHRTSPGGVFAASESIESPSRKLQHPDTASHEDDDGGRLPFGARLKPPRQYGAIVSKPPPLLADDKARSAPEKARQTPQRTRPAPAKGAARSTGAERSPDGQGPSTTARPRLAKWTPPNIVIDSRRTRPLPPPPTPPPSKSQAPKFQAPQSKRRQPQPTKAKTSPLPKARKAGPSADSFNRTRTAPPVNGTNGTLPGNPKPQASFFFTNVGPNHFEYRGVFDPNAVPISFRDNPETLFQLIPQLPRLFDDPFTPPKSPPTQLLLQPPPKLIVDHPPPPPLTLFQPVLPERQLFPKYDYIRGPQYPKIFKFNDERISILEFERSKREGRFVKRRGDSLDPDRVARSNFLIFHGGLFNAQRRPSNGGGFGNVVSPPRGRSEPLFAPYKSPYEPLPPPPVEYLPVKPTFAKNKPGGFVYFIRT</sequence>
<feature type="region of interest" description="Disordered" evidence="1">
    <location>
        <begin position="16"/>
        <end position="241"/>
    </location>
</feature>
<evidence type="ECO:0000313" key="3">
    <source>
        <dbReference type="EMBL" id="EEC01907.1"/>
    </source>
</evidence>
<dbReference type="AlphaFoldDB" id="B7P5N5"/>
<dbReference type="EMBL" id="ABJB011086007">
    <property type="status" value="NOT_ANNOTATED_CDS"/>
    <property type="molecule type" value="Genomic_DNA"/>
</dbReference>
<proteinExistence type="predicted"/>
<evidence type="ECO:0000256" key="1">
    <source>
        <dbReference type="SAM" id="MobiDB-lite"/>
    </source>
</evidence>
<evidence type="ECO:0000313" key="5">
    <source>
        <dbReference type="Proteomes" id="UP000001555"/>
    </source>
</evidence>
<gene>
    <name evidence="3" type="ORF">IscW_ISCW000398</name>
</gene>
<reference evidence="4" key="2">
    <citation type="submission" date="2020-05" db="UniProtKB">
        <authorList>
            <consortium name="EnsemblMetazoa"/>
        </authorList>
    </citation>
    <scope>IDENTIFICATION</scope>
    <source>
        <strain evidence="4">wikel</strain>
    </source>
</reference>
<dbReference type="InParanoid" id="B7P5N5"/>
<accession>B7P5N5</accession>
<feature type="chain" id="PRO_5014567908" evidence="2">
    <location>
        <begin position="21"/>
        <end position="464"/>
    </location>
</feature>
<evidence type="ECO:0000313" key="4">
    <source>
        <dbReference type="EnsemblMetazoa" id="ISCW000398-PA"/>
    </source>
</evidence>
<dbReference type="EMBL" id="DS642090">
    <property type="protein sequence ID" value="EEC01907.1"/>
    <property type="molecule type" value="Genomic_DNA"/>
</dbReference>
<organism>
    <name type="scientific">Ixodes scapularis</name>
    <name type="common">Black-legged tick</name>
    <name type="synonym">Deer tick</name>
    <dbReference type="NCBI Taxonomy" id="6945"/>
    <lineage>
        <taxon>Eukaryota</taxon>
        <taxon>Metazoa</taxon>
        <taxon>Ecdysozoa</taxon>
        <taxon>Arthropoda</taxon>
        <taxon>Chelicerata</taxon>
        <taxon>Arachnida</taxon>
        <taxon>Acari</taxon>
        <taxon>Parasitiformes</taxon>
        <taxon>Ixodida</taxon>
        <taxon>Ixodoidea</taxon>
        <taxon>Ixodidae</taxon>
        <taxon>Ixodinae</taxon>
        <taxon>Ixodes</taxon>
    </lineage>
</organism>
<name>B7P5N5_IXOSC</name>
<reference evidence="3 5" key="1">
    <citation type="submission" date="2008-03" db="EMBL/GenBank/DDBJ databases">
        <title>Annotation of Ixodes scapularis.</title>
        <authorList>
            <consortium name="Ixodes scapularis Genome Project Consortium"/>
            <person name="Caler E."/>
            <person name="Hannick L.I."/>
            <person name="Bidwell S."/>
            <person name="Joardar V."/>
            <person name="Thiagarajan M."/>
            <person name="Amedeo P."/>
            <person name="Galinsky K.J."/>
            <person name="Schobel S."/>
            <person name="Inman J."/>
            <person name="Hostetler J."/>
            <person name="Miller J."/>
            <person name="Hammond M."/>
            <person name="Megy K."/>
            <person name="Lawson D."/>
            <person name="Kodira C."/>
            <person name="Sutton G."/>
            <person name="Meyer J."/>
            <person name="Hill C.A."/>
            <person name="Birren B."/>
            <person name="Nene V."/>
            <person name="Collins F."/>
            <person name="Alarcon-Chaidez F."/>
            <person name="Wikel S."/>
            <person name="Strausberg R."/>
        </authorList>
    </citation>
    <scope>NUCLEOTIDE SEQUENCE [LARGE SCALE GENOMIC DNA]</scope>
    <source>
        <strain evidence="5">Wikel</strain>
        <strain evidence="3">Wikel colony</strain>
    </source>
</reference>
<feature type="compositionally biased region" description="Polar residues" evidence="1">
    <location>
        <begin position="221"/>
        <end position="239"/>
    </location>
</feature>
<dbReference type="EnsemblMetazoa" id="ISCW000398-RA">
    <property type="protein sequence ID" value="ISCW000398-PA"/>
    <property type="gene ID" value="ISCW000398"/>
</dbReference>
<feature type="signal peptide" evidence="2">
    <location>
        <begin position="1"/>
        <end position="20"/>
    </location>
</feature>
<keyword evidence="5" id="KW-1185">Reference proteome</keyword>
<dbReference type="HOGENOM" id="CLU_589619_0_0_1"/>
<feature type="compositionally biased region" description="Polar residues" evidence="1">
    <location>
        <begin position="184"/>
        <end position="206"/>
    </location>
</feature>
<dbReference type="Proteomes" id="UP000001555">
    <property type="component" value="Unassembled WGS sequence"/>
</dbReference>
<dbReference type="PaxDb" id="6945-B7P5N5"/>
<dbReference type="VEuPathDB" id="VectorBase:ISCI000398"/>